<name>A0A556TJA2_BAGYA</name>
<accession>A0A556TJA2</accession>
<sequence length="102" mass="11358">MPIGTGCIRSIPLLSATVTANSWHGGVSMRRGERSLRAGRQHHPSAFSSHPDQCSCVTSQRHIQPDNNHPLIVPTLPQTAFARWRYYVLELTVYSFVALGLF</sequence>
<dbReference type="EMBL" id="VCAZ01000002">
    <property type="protein sequence ID" value="TSK14818.1"/>
    <property type="molecule type" value="Genomic_DNA"/>
</dbReference>
<dbReference type="AlphaFoldDB" id="A0A556TJA2"/>
<comment type="caution">
    <text evidence="1">The sequence shown here is derived from an EMBL/GenBank/DDBJ whole genome shotgun (WGS) entry which is preliminary data.</text>
</comment>
<protein>
    <submittedName>
        <fullName evidence="1">Uncharacterized protein</fullName>
    </submittedName>
</protein>
<keyword evidence="2" id="KW-1185">Reference proteome</keyword>
<evidence type="ECO:0000313" key="1">
    <source>
        <dbReference type="EMBL" id="TSK14818.1"/>
    </source>
</evidence>
<proteinExistence type="predicted"/>
<gene>
    <name evidence="1" type="ORF">Baya_0801</name>
</gene>
<reference evidence="1 2" key="1">
    <citation type="journal article" date="2019" name="Genome Biol. Evol.">
        <title>Whole-Genome Sequencing of the Giant Devil Catfish, Bagarius yarrelli.</title>
        <authorList>
            <person name="Jiang W."/>
            <person name="Lv Y."/>
            <person name="Cheng L."/>
            <person name="Yang K."/>
            <person name="Chao B."/>
            <person name="Wang X."/>
            <person name="Li Y."/>
            <person name="Pan X."/>
            <person name="You X."/>
            <person name="Zhang Y."/>
            <person name="Yang J."/>
            <person name="Li J."/>
            <person name="Zhang X."/>
            <person name="Liu S."/>
            <person name="Sun C."/>
            <person name="Yang J."/>
            <person name="Shi Q."/>
        </authorList>
    </citation>
    <scope>NUCLEOTIDE SEQUENCE [LARGE SCALE GENOMIC DNA]</scope>
    <source>
        <strain evidence="1">JWS20170419001</strain>
        <tissue evidence="1">Muscle</tissue>
    </source>
</reference>
<organism evidence="1 2">
    <name type="scientific">Bagarius yarrelli</name>
    <name type="common">Goonch</name>
    <name type="synonym">Bagrus yarrelli</name>
    <dbReference type="NCBI Taxonomy" id="175774"/>
    <lineage>
        <taxon>Eukaryota</taxon>
        <taxon>Metazoa</taxon>
        <taxon>Chordata</taxon>
        <taxon>Craniata</taxon>
        <taxon>Vertebrata</taxon>
        <taxon>Euteleostomi</taxon>
        <taxon>Actinopterygii</taxon>
        <taxon>Neopterygii</taxon>
        <taxon>Teleostei</taxon>
        <taxon>Ostariophysi</taxon>
        <taxon>Siluriformes</taxon>
        <taxon>Sisoridae</taxon>
        <taxon>Sisorinae</taxon>
        <taxon>Bagarius</taxon>
    </lineage>
</organism>
<evidence type="ECO:0000313" key="2">
    <source>
        <dbReference type="Proteomes" id="UP000319801"/>
    </source>
</evidence>
<dbReference type="Proteomes" id="UP000319801">
    <property type="component" value="Unassembled WGS sequence"/>
</dbReference>